<evidence type="ECO:0000313" key="3">
    <source>
        <dbReference type="EMBL" id="KAG5975985.1"/>
    </source>
</evidence>
<feature type="region of interest" description="Disordered" evidence="1">
    <location>
        <begin position="1"/>
        <end position="117"/>
    </location>
</feature>
<dbReference type="EMBL" id="SRPS01000019">
    <property type="protein sequence ID" value="KAG5975985.1"/>
    <property type="molecule type" value="Genomic_DNA"/>
</dbReference>
<comment type="caution">
    <text evidence="3">The sequence shown here is derived from an EMBL/GenBank/DDBJ whole genome shotgun (WGS) entry which is preliminary data.</text>
</comment>
<gene>
    <name evidence="3" type="ORF">E4U56_002650</name>
    <name evidence="2" type="ORF">E4U57_006109</name>
</gene>
<feature type="region of interest" description="Disordered" evidence="1">
    <location>
        <begin position="211"/>
        <end position="443"/>
    </location>
</feature>
<accession>A0A9P7MYG3</accession>
<dbReference type="EMBL" id="SRPR01000505">
    <property type="protein sequence ID" value="KAG5952484.1"/>
    <property type="molecule type" value="Genomic_DNA"/>
</dbReference>
<evidence type="ECO:0000313" key="4">
    <source>
        <dbReference type="Proteomes" id="UP000742024"/>
    </source>
</evidence>
<evidence type="ECO:0008006" key="6">
    <source>
        <dbReference type="Google" id="ProtNLM"/>
    </source>
</evidence>
<dbReference type="Proteomes" id="UP000742024">
    <property type="component" value="Unassembled WGS sequence"/>
</dbReference>
<feature type="compositionally biased region" description="Low complexity" evidence="1">
    <location>
        <begin position="288"/>
        <end position="302"/>
    </location>
</feature>
<organism evidence="3 5">
    <name type="scientific">Claviceps arundinis</name>
    <dbReference type="NCBI Taxonomy" id="1623583"/>
    <lineage>
        <taxon>Eukaryota</taxon>
        <taxon>Fungi</taxon>
        <taxon>Dikarya</taxon>
        <taxon>Ascomycota</taxon>
        <taxon>Pezizomycotina</taxon>
        <taxon>Sordariomycetes</taxon>
        <taxon>Hypocreomycetidae</taxon>
        <taxon>Hypocreales</taxon>
        <taxon>Clavicipitaceae</taxon>
        <taxon>Claviceps</taxon>
    </lineage>
</organism>
<feature type="compositionally biased region" description="Polar residues" evidence="1">
    <location>
        <begin position="362"/>
        <end position="373"/>
    </location>
</feature>
<evidence type="ECO:0000256" key="1">
    <source>
        <dbReference type="SAM" id="MobiDB-lite"/>
    </source>
</evidence>
<feature type="region of interest" description="Disordered" evidence="1">
    <location>
        <begin position="158"/>
        <end position="179"/>
    </location>
</feature>
<dbReference type="OrthoDB" id="5204833at2759"/>
<dbReference type="Proteomes" id="UP000784919">
    <property type="component" value="Unassembled WGS sequence"/>
</dbReference>
<name>A0A9P7MYG3_9HYPO</name>
<reference evidence="3 4" key="1">
    <citation type="journal article" date="2020" name="bioRxiv">
        <title>Whole genome comparisons of ergot fungi reveals the divergence and evolution of species within the genus Claviceps are the result of varying mechanisms driving genome evolution and host range expansion.</title>
        <authorList>
            <person name="Wyka S.A."/>
            <person name="Mondo S.J."/>
            <person name="Liu M."/>
            <person name="Dettman J."/>
            <person name="Nalam V."/>
            <person name="Broders K.D."/>
        </authorList>
    </citation>
    <scope>NUCLEOTIDE SEQUENCE</scope>
    <source>
        <strain evidence="3">CCC 1102</strain>
        <strain evidence="2 4">LM583</strain>
    </source>
</reference>
<feature type="region of interest" description="Disordered" evidence="1">
    <location>
        <begin position="554"/>
        <end position="718"/>
    </location>
</feature>
<feature type="compositionally biased region" description="Basic and acidic residues" evidence="1">
    <location>
        <begin position="158"/>
        <end position="171"/>
    </location>
</feature>
<feature type="compositionally biased region" description="Polar residues" evidence="1">
    <location>
        <begin position="328"/>
        <end position="337"/>
    </location>
</feature>
<dbReference type="AlphaFoldDB" id="A0A9P7MYG3"/>
<sequence>MSPPRRRSARLASVNAAKNRATPDLASVAEVNETPSRRSSRRVTGDTSVPPTIPEPTTPVSSAVKPPSSEMHPSQFRPSTGAPSSALGLGFSDIPKDGRGPNGLDRTPSKISGVPSSDFTFRIGREAIEADLNTDAQRMLHEIRDQAAKIKATLVAEREAEDRSDVGERRIARPRGKAGRFSAAHMAEFKKMDSIEGHASAWRAQEGRFTPVKAVKRTPSKVDLDATSTSQRTVKLRSTDPVDQEESPNARPKPSLKRKSSAANLDSDRDRPAVIKRQNANRTPAKFSTAARAPPSTSTSAAKRVKQRQDDDAATTRPQPLVAPPLSKPSSVFSRLATSPKKAPLALSPTRTKPSIKPTPSLVLSPSKASMTSPPKHPSMRNLTSTASTGAELKRRIISPRSFGKVRSILGGPKSSSEDAKSAIPAPQVSQTPDAPRVQKELLPVPFTTPRRVLKRVTFTPDVVSTLNAQASPSPHRASNMKLRPALRTIETKYAALDEVLAQPSPSRSIYPDLSPLKHLLASPARRAGAASPCRSGTFTFRSDHTIKFADPASAGFGASPGQSGVRHVSGLAGAQNIPGSFPDPPASPSSDPNKENQAPSSSMKVLSGTAHGMQNKKRHRATSEDDDFDSPRAAKKRRNEIVPEGQDLLAPRLAKAGMRSATKGRVNGFARSPRKGLSDRTPGRSVVGTPARASPTKKVGSLSMDRLNMLARPKNRA</sequence>
<protein>
    <recommendedName>
        <fullName evidence="6">Erythromycin esterase</fullName>
    </recommendedName>
</protein>
<evidence type="ECO:0000313" key="5">
    <source>
        <dbReference type="Proteomes" id="UP000784919"/>
    </source>
</evidence>
<evidence type="ECO:0000313" key="2">
    <source>
        <dbReference type="EMBL" id="KAG5952484.1"/>
    </source>
</evidence>
<proteinExistence type="predicted"/>
<keyword evidence="4" id="KW-1185">Reference proteome</keyword>
<feature type="compositionally biased region" description="Polar residues" evidence="1">
    <location>
        <begin position="596"/>
        <end position="605"/>
    </location>
</feature>